<evidence type="ECO:0000313" key="1">
    <source>
        <dbReference type="EMBL" id="RIA85397.1"/>
    </source>
</evidence>
<proteinExistence type="predicted"/>
<dbReference type="OrthoDB" id="5414761at2759"/>
<name>A0A397SN71_9GLOM</name>
<dbReference type="Proteomes" id="UP000265703">
    <property type="component" value="Unassembled WGS sequence"/>
</dbReference>
<evidence type="ECO:0000313" key="2">
    <source>
        <dbReference type="Proteomes" id="UP000265703"/>
    </source>
</evidence>
<organism evidence="1 2">
    <name type="scientific">Glomus cerebriforme</name>
    <dbReference type="NCBI Taxonomy" id="658196"/>
    <lineage>
        <taxon>Eukaryota</taxon>
        <taxon>Fungi</taxon>
        <taxon>Fungi incertae sedis</taxon>
        <taxon>Mucoromycota</taxon>
        <taxon>Glomeromycotina</taxon>
        <taxon>Glomeromycetes</taxon>
        <taxon>Glomerales</taxon>
        <taxon>Glomeraceae</taxon>
        <taxon>Glomus</taxon>
    </lineage>
</organism>
<comment type="caution">
    <text evidence="1">The sequence shown here is derived from an EMBL/GenBank/DDBJ whole genome shotgun (WGS) entry which is preliminary data.</text>
</comment>
<reference evidence="1 2" key="1">
    <citation type="submission" date="2018-06" db="EMBL/GenBank/DDBJ databases">
        <title>Comparative genomics reveals the genomic features of Rhizophagus irregularis, R. cerebriforme, R. diaphanum and Gigaspora rosea, and their symbiotic lifestyle signature.</title>
        <authorList>
            <person name="Morin E."/>
            <person name="San Clemente H."/>
            <person name="Chen E.C.H."/>
            <person name="De La Providencia I."/>
            <person name="Hainaut M."/>
            <person name="Kuo A."/>
            <person name="Kohler A."/>
            <person name="Murat C."/>
            <person name="Tang N."/>
            <person name="Roy S."/>
            <person name="Loubradou J."/>
            <person name="Henrissat B."/>
            <person name="Grigoriev I.V."/>
            <person name="Corradi N."/>
            <person name="Roux C."/>
            <person name="Martin F.M."/>
        </authorList>
    </citation>
    <scope>NUCLEOTIDE SEQUENCE [LARGE SCALE GENOMIC DNA]</scope>
    <source>
        <strain evidence="1 2">DAOM 227022</strain>
    </source>
</reference>
<dbReference type="AlphaFoldDB" id="A0A397SN71"/>
<protein>
    <submittedName>
        <fullName evidence="1">Uncharacterized protein</fullName>
    </submittedName>
</protein>
<accession>A0A397SN71</accession>
<dbReference type="EMBL" id="QKYT01000429">
    <property type="protein sequence ID" value="RIA85397.1"/>
    <property type="molecule type" value="Genomic_DNA"/>
</dbReference>
<gene>
    <name evidence="1" type="ORF">C1645_782046</name>
</gene>
<keyword evidence="2" id="KW-1185">Reference proteome</keyword>
<sequence>MTITDQDEPFTVKLNKRRISVKVSPNDTIFNKLNILGTDYLHTYKAQLFVDFDEKYFNIKFKTS</sequence>